<gene>
    <name evidence="1" type="ORF">TSUD_13270</name>
</gene>
<keyword evidence="2" id="KW-1185">Reference proteome</keyword>
<evidence type="ECO:0000313" key="2">
    <source>
        <dbReference type="Proteomes" id="UP000242715"/>
    </source>
</evidence>
<dbReference type="EMBL" id="DF973944">
    <property type="protein sequence ID" value="GAU42859.1"/>
    <property type="molecule type" value="Genomic_DNA"/>
</dbReference>
<reference evidence="2" key="1">
    <citation type="journal article" date="2017" name="Front. Plant Sci.">
        <title>Climate Clever Clovers: New Paradigm to Reduce the Environmental Footprint of Ruminants by Breeding Low Methanogenic Forages Utilizing Haplotype Variation.</title>
        <authorList>
            <person name="Kaur P."/>
            <person name="Appels R."/>
            <person name="Bayer P.E."/>
            <person name="Keeble-Gagnere G."/>
            <person name="Wang J."/>
            <person name="Hirakawa H."/>
            <person name="Shirasawa K."/>
            <person name="Vercoe P."/>
            <person name="Stefanova K."/>
            <person name="Durmic Z."/>
            <person name="Nichols P."/>
            <person name="Revell C."/>
            <person name="Isobe S.N."/>
            <person name="Edwards D."/>
            <person name="Erskine W."/>
        </authorList>
    </citation>
    <scope>NUCLEOTIDE SEQUENCE [LARGE SCALE GENOMIC DNA]</scope>
    <source>
        <strain evidence="2">cv. Daliak</strain>
    </source>
</reference>
<name>A0A2Z6PDK1_TRISU</name>
<accession>A0A2Z6PDK1</accession>
<proteinExistence type="predicted"/>
<protein>
    <submittedName>
        <fullName evidence="1">Uncharacterized protein</fullName>
    </submittedName>
</protein>
<dbReference type="Proteomes" id="UP000242715">
    <property type="component" value="Unassembled WGS sequence"/>
</dbReference>
<sequence>MGQEERYGGRRDDGKDVVRVNWQVLLSGEGVSYADVVQRKEGRSVVVKEGGCVPRREEEGCEVLNLEKKANGGDEKEWKGLSFESFKHDLTWAKKRVLGLLSLRVALMGGRNVFLYLSDGGDVKLMIKLMEEQGETCECLEETESIDEDSVSEFCSCHESYDLEDGGSLIDELAKK</sequence>
<dbReference type="AlphaFoldDB" id="A0A2Z6PDK1"/>
<organism evidence="1 2">
    <name type="scientific">Trifolium subterraneum</name>
    <name type="common">Subterranean clover</name>
    <dbReference type="NCBI Taxonomy" id="3900"/>
    <lineage>
        <taxon>Eukaryota</taxon>
        <taxon>Viridiplantae</taxon>
        <taxon>Streptophyta</taxon>
        <taxon>Embryophyta</taxon>
        <taxon>Tracheophyta</taxon>
        <taxon>Spermatophyta</taxon>
        <taxon>Magnoliopsida</taxon>
        <taxon>eudicotyledons</taxon>
        <taxon>Gunneridae</taxon>
        <taxon>Pentapetalae</taxon>
        <taxon>rosids</taxon>
        <taxon>fabids</taxon>
        <taxon>Fabales</taxon>
        <taxon>Fabaceae</taxon>
        <taxon>Papilionoideae</taxon>
        <taxon>50 kb inversion clade</taxon>
        <taxon>NPAAA clade</taxon>
        <taxon>Hologalegina</taxon>
        <taxon>IRL clade</taxon>
        <taxon>Trifolieae</taxon>
        <taxon>Trifolium</taxon>
    </lineage>
</organism>
<evidence type="ECO:0000313" key="1">
    <source>
        <dbReference type="EMBL" id="GAU42859.1"/>
    </source>
</evidence>